<evidence type="ECO:0000313" key="8">
    <source>
        <dbReference type="EMBL" id="PIP61867.1"/>
    </source>
</evidence>
<dbReference type="PANTHER" id="PTHR21349:SF0">
    <property type="entry name" value="LARGE RIBOSOMAL SUBUNIT PROTEIN BL21M"/>
    <property type="match status" value="1"/>
</dbReference>
<dbReference type="InterPro" id="IPR036164">
    <property type="entry name" value="bL21-like_sf"/>
</dbReference>
<comment type="similarity">
    <text evidence="1 6 7">Belongs to the bacterial ribosomal protein bL21 family.</text>
</comment>
<dbReference type="HAMAP" id="MF_01363">
    <property type="entry name" value="Ribosomal_bL21"/>
    <property type="match status" value="1"/>
</dbReference>
<name>A0A2H0BW13_9BACT</name>
<dbReference type="GO" id="GO:0003735">
    <property type="term" value="F:structural constituent of ribosome"/>
    <property type="evidence" value="ECO:0007669"/>
    <property type="project" value="InterPro"/>
</dbReference>
<proteinExistence type="inferred from homology"/>
<gene>
    <name evidence="6 8" type="primary">rplU</name>
    <name evidence="8" type="ORF">COW99_01435</name>
</gene>
<dbReference type="GO" id="GO:0005840">
    <property type="term" value="C:ribosome"/>
    <property type="evidence" value="ECO:0007669"/>
    <property type="project" value="UniProtKB-KW"/>
</dbReference>
<dbReference type="EMBL" id="PCTA01000010">
    <property type="protein sequence ID" value="PIP61867.1"/>
    <property type="molecule type" value="Genomic_DNA"/>
</dbReference>
<dbReference type="GO" id="GO:0019843">
    <property type="term" value="F:rRNA binding"/>
    <property type="evidence" value="ECO:0007669"/>
    <property type="project" value="UniProtKB-UniRule"/>
</dbReference>
<dbReference type="NCBIfam" id="TIGR00061">
    <property type="entry name" value="L21"/>
    <property type="match status" value="1"/>
</dbReference>
<dbReference type="GO" id="GO:1990904">
    <property type="term" value="C:ribonucleoprotein complex"/>
    <property type="evidence" value="ECO:0007669"/>
    <property type="project" value="UniProtKB-KW"/>
</dbReference>
<keyword evidence="3 6" id="KW-0694">RNA-binding</keyword>
<organism evidence="8 9">
    <name type="scientific">Candidatus Roizmanbacteria bacterium CG22_combo_CG10-13_8_21_14_all_38_20</name>
    <dbReference type="NCBI Taxonomy" id="1974862"/>
    <lineage>
        <taxon>Bacteria</taxon>
        <taxon>Candidatus Roizmaniibacteriota</taxon>
    </lineage>
</organism>
<comment type="subunit">
    <text evidence="6">Part of the 50S ribosomal subunit. Contacts protein L20.</text>
</comment>
<dbReference type="GO" id="GO:0006412">
    <property type="term" value="P:translation"/>
    <property type="evidence" value="ECO:0007669"/>
    <property type="project" value="UniProtKB-UniRule"/>
</dbReference>
<dbReference type="Pfam" id="PF00829">
    <property type="entry name" value="Ribosomal_L21p"/>
    <property type="match status" value="1"/>
</dbReference>
<evidence type="ECO:0000256" key="7">
    <source>
        <dbReference type="RuleBase" id="RU000562"/>
    </source>
</evidence>
<dbReference type="AlphaFoldDB" id="A0A2H0BW13"/>
<sequence length="104" mass="12054">MSYVVIRTGGKQYRVSKGDLLDVEKLDVEEGKVITLDDVLLFVDDKKIKIGTPTLKTKVEAKVVSQFRGEKLRVGRFRHRKRHHKIMGHRQYLTKLEITGIEHV</sequence>
<dbReference type="InterPro" id="IPR028909">
    <property type="entry name" value="bL21-like"/>
</dbReference>
<comment type="function">
    <text evidence="6 7">This protein binds to 23S rRNA in the presence of protein L20.</text>
</comment>
<evidence type="ECO:0000256" key="2">
    <source>
        <dbReference type="ARBA" id="ARBA00022730"/>
    </source>
</evidence>
<dbReference type="InterPro" id="IPR001787">
    <property type="entry name" value="Ribosomal_bL21"/>
</dbReference>
<evidence type="ECO:0000256" key="1">
    <source>
        <dbReference type="ARBA" id="ARBA00008563"/>
    </source>
</evidence>
<evidence type="ECO:0000256" key="3">
    <source>
        <dbReference type="ARBA" id="ARBA00022884"/>
    </source>
</evidence>
<dbReference type="GO" id="GO:0005737">
    <property type="term" value="C:cytoplasm"/>
    <property type="evidence" value="ECO:0007669"/>
    <property type="project" value="UniProtKB-ARBA"/>
</dbReference>
<evidence type="ECO:0000256" key="6">
    <source>
        <dbReference type="HAMAP-Rule" id="MF_01363"/>
    </source>
</evidence>
<dbReference type="PANTHER" id="PTHR21349">
    <property type="entry name" value="50S RIBOSOMAL PROTEIN L21"/>
    <property type="match status" value="1"/>
</dbReference>
<evidence type="ECO:0000313" key="9">
    <source>
        <dbReference type="Proteomes" id="UP000231246"/>
    </source>
</evidence>
<dbReference type="SUPFAM" id="SSF141091">
    <property type="entry name" value="L21p-like"/>
    <property type="match status" value="1"/>
</dbReference>
<keyword evidence="2 6" id="KW-0699">rRNA-binding</keyword>
<reference evidence="8 9" key="1">
    <citation type="submission" date="2017-09" db="EMBL/GenBank/DDBJ databases">
        <title>Depth-based differentiation of microbial function through sediment-hosted aquifers and enrichment of novel symbionts in the deep terrestrial subsurface.</title>
        <authorList>
            <person name="Probst A.J."/>
            <person name="Ladd B."/>
            <person name="Jarett J.K."/>
            <person name="Geller-Mcgrath D.E."/>
            <person name="Sieber C.M."/>
            <person name="Emerson J.B."/>
            <person name="Anantharaman K."/>
            <person name="Thomas B.C."/>
            <person name="Malmstrom R."/>
            <person name="Stieglmeier M."/>
            <person name="Klingl A."/>
            <person name="Woyke T."/>
            <person name="Ryan C.M."/>
            <person name="Banfield J.F."/>
        </authorList>
    </citation>
    <scope>NUCLEOTIDE SEQUENCE [LARGE SCALE GENOMIC DNA]</scope>
    <source>
        <strain evidence="8">CG22_combo_CG10-13_8_21_14_all_38_20</strain>
    </source>
</reference>
<dbReference type="InterPro" id="IPR018258">
    <property type="entry name" value="Ribosomal_bL21_CS"/>
</dbReference>
<keyword evidence="4 6" id="KW-0689">Ribosomal protein</keyword>
<evidence type="ECO:0000256" key="5">
    <source>
        <dbReference type="ARBA" id="ARBA00023274"/>
    </source>
</evidence>
<keyword evidence="5 6" id="KW-0687">Ribonucleoprotein</keyword>
<comment type="caution">
    <text evidence="8">The sequence shown here is derived from an EMBL/GenBank/DDBJ whole genome shotgun (WGS) entry which is preliminary data.</text>
</comment>
<evidence type="ECO:0000256" key="4">
    <source>
        <dbReference type="ARBA" id="ARBA00022980"/>
    </source>
</evidence>
<dbReference type="PROSITE" id="PS01169">
    <property type="entry name" value="RIBOSOMAL_L21"/>
    <property type="match status" value="1"/>
</dbReference>
<protein>
    <recommendedName>
        <fullName evidence="6">Large ribosomal subunit protein bL21</fullName>
    </recommendedName>
</protein>
<dbReference type="Proteomes" id="UP000231246">
    <property type="component" value="Unassembled WGS sequence"/>
</dbReference>
<accession>A0A2H0BW13</accession>